<keyword evidence="2" id="KW-0934">Plastid</keyword>
<proteinExistence type="predicted"/>
<dbReference type="Pfam" id="PF12452">
    <property type="entry name" value="DUF3685"/>
    <property type="match status" value="1"/>
</dbReference>
<feature type="transmembrane region" description="Helical" evidence="1">
    <location>
        <begin position="286"/>
        <end position="310"/>
    </location>
</feature>
<name>A0A1Z1MPU0_KUECA</name>
<dbReference type="GeneID" id="33361153"/>
<organism evidence="2">
    <name type="scientific">Kuetzingia canaliculata</name>
    <name type="common">Red alga</name>
    <name type="synonym">Rytiphlaea canaliculata</name>
    <dbReference type="NCBI Taxonomy" id="228262"/>
    <lineage>
        <taxon>Eukaryota</taxon>
        <taxon>Rhodophyta</taxon>
        <taxon>Florideophyceae</taxon>
        <taxon>Rhodymeniophycidae</taxon>
        <taxon>Ceramiales</taxon>
        <taxon>Rhodomelaceae</taxon>
        <taxon>Amansieae</taxon>
        <taxon>Kuetzingia</taxon>
    </lineage>
</organism>
<keyword evidence="1" id="KW-0812">Transmembrane</keyword>
<dbReference type="InterPro" id="IPR017077">
    <property type="entry name" value="Uncharacterised_Ycf55_algae"/>
</dbReference>
<reference evidence="2" key="1">
    <citation type="journal article" date="2017" name="J. Phycol.">
        <title>Analysis of chloroplast genomes and a supermatrix inform reclassification of the Rhodomelaceae (Rhodophyta).</title>
        <authorList>
            <person name="Diaz-Tapia P."/>
            <person name="Maggs C.A."/>
            <person name="West J.A."/>
            <person name="Verbruggen H."/>
        </authorList>
    </citation>
    <scope>NUCLEOTIDE SEQUENCE</scope>
    <source>
        <strain evidence="2">PD1540</strain>
    </source>
</reference>
<keyword evidence="1" id="KW-1133">Transmembrane helix</keyword>
<dbReference type="AlphaFoldDB" id="A0A1Z1MPU0"/>
<dbReference type="InterPro" id="IPR022552">
    <property type="entry name" value="UPF_Ycf55"/>
</dbReference>
<accession>A0A1Z1MPU0</accession>
<dbReference type="RefSeq" id="YP_009398595.1">
    <property type="nucleotide sequence ID" value="NC_035293.1"/>
</dbReference>
<dbReference type="EMBL" id="MF101449">
    <property type="protein sequence ID" value="ARW67781.1"/>
    <property type="molecule type" value="Genomic_DNA"/>
</dbReference>
<gene>
    <name evidence="2" type="primary">ycf55</name>
</gene>
<geneLocation type="chloroplast" evidence="2"/>
<evidence type="ECO:0000313" key="2">
    <source>
        <dbReference type="EMBL" id="ARW67781.1"/>
    </source>
</evidence>
<keyword evidence="2" id="KW-0150">Chloroplast</keyword>
<sequence length="320" mass="38626">MTIKYWPNQRSINLNNHTVDLFFSIENKLQYELSNRSNSYLCIDILNNLNKYKIFYITLIELKQLILELTELNLSHQDLKDLKQRILTIFTERVYNHFNTSINFLNQSKKKLLVTENETLIEHLLTYLLFGSSYITKNIFLFDPVYTPYYHVQILFENFIIIISNTIIENLLNQLKSYSKINYFLQTRDICNKSYLSNRSIALFLNNLKLQKFFSIYLYEPKSIYNERQQIWLISPYGIKTKYIYRKRSDKIKEFNQLKILFLFWLEIKDIVIPKIEKFLIQIGKYIIFFSINLLSNMILVGIRIMIFYISKSTYNKKIK</sequence>
<evidence type="ECO:0000256" key="1">
    <source>
        <dbReference type="SAM" id="Phobius"/>
    </source>
</evidence>
<keyword evidence="1" id="KW-0472">Membrane</keyword>
<protein>
    <submittedName>
        <fullName evidence="2">Uncharacterized protein</fullName>
    </submittedName>
</protein>
<dbReference type="PIRSF" id="PIRSF036962">
    <property type="entry name" value="UCP036962_SignTr_Ycf55"/>
    <property type="match status" value="1"/>
</dbReference>